<evidence type="ECO:0000256" key="2">
    <source>
        <dbReference type="ARBA" id="ARBA00023043"/>
    </source>
</evidence>
<keyword evidence="2 3" id="KW-0040">ANK repeat</keyword>
<dbReference type="EMBL" id="CAJPDT010000032">
    <property type="protein sequence ID" value="CAF9923041.1"/>
    <property type="molecule type" value="Genomic_DNA"/>
</dbReference>
<dbReference type="SUPFAM" id="SSF48403">
    <property type="entry name" value="Ankyrin repeat"/>
    <property type="match status" value="1"/>
</dbReference>
<dbReference type="PANTHER" id="PTHR24198:SF165">
    <property type="entry name" value="ANKYRIN REPEAT-CONTAINING PROTEIN-RELATED"/>
    <property type="match status" value="1"/>
</dbReference>
<feature type="repeat" description="ANK" evidence="3">
    <location>
        <begin position="227"/>
        <end position="259"/>
    </location>
</feature>
<feature type="repeat" description="ANK" evidence="3">
    <location>
        <begin position="260"/>
        <end position="288"/>
    </location>
</feature>
<sequence>METLRDVCSKGDSYQLETLLSDPSYISVALGQPPQPRNKRLPPTRPNIQVLLNLAAEVGHLACVQLLLQFGHSHEVPYDKFVSRWEIFAALESGENAIIEEFVKTWPEVVNLDLGHCGQPLLQTIFQDNFALSTYLLDHGANVNAICGPDKRPGRYLRASAKDRALPYTTLLLQHGAQVAQTGAIRMAAEKGRLDVLRILIEHGGDVNERLAPDAGFFNQKKRHQQASETPLYTATLNGHHDVVVWLLEQGADVEIGDLNGKTPITIAREQGDEELLRVLEVKVERGA</sequence>
<dbReference type="InterPro" id="IPR036770">
    <property type="entry name" value="Ankyrin_rpt-contain_sf"/>
</dbReference>
<dbReference type="OrthoDB" id="5369447at2759"/>
<evidence type="ECO:0000256" key="3">
    <source>
        <dbReference type="PROSITE-ProRule" id="PRU00023"/>
    </source>
</evidence>
<dbReference type="SMART" id="SM00248">
    <property type="entry name" value="ANK"/>
    <property type="match status" value="4"/>
</dbReference>
<accession>A0A8H3FEC0</accession>
<name>A0A8H3FEC0_9LECA</name>
<dbReference type="Gene3D" id="1.25.40.20">
    <property type="entry name" value="Ankyrin repeat-containing domain"/>
    <property type="match status" value="2"/>
</dbReference>
<organism evidence="4 5">
    <name type="scientific">Imshaugia aleurites</name>
    <dbReference type="NCBI Taxonomy" id="172621"/>
    <lineage>
        <taxon>Eukaryota</taxon>
        <taxon>Fungi</taxon>
        <taxon>Dikarya</taxon>
        <taxon>Ascomycota</taxon>
        <taxon>Pezizomycotina</taxon>
        <taxon>Lecanoromycetes</taxon>
        <taxon>OSLEUM clade</taxon>
        <taxon>Lecanoromycetidae</taxon>
        <taxon>Lecanorales</taxon>
        <taxon>Lecanorineae</taxon>
        <taxon>Parmeliaceae</taxon>
        <taxon>Imshaugia</taxon>
    </lineage>
</organism>
<dbReference type="Proteomes" id="UP000664534">
    <property type="component" value="Unassembled WGS sequence"/>
</dbReference>
<protein>
    <submittedName>
        <fullName evidence="4">Uncharacterized protein</fullName>
    </submittedName>
</protein>
<evidence type="ECO:0000313" key="4">
    <source>
        <dbReference type="EMBL" id="CAF9923041.1"/>
    </source>
</evidence>
<comment type="caution">
    <text evidence="4">The sequence shown here is derived from an EMBL/GenBank/DDBJ whole genome shotgun (WGS) entry which is preliminary data.</text>
</comment>
<gene>
    <name evidence="4" type="ORF">IMSHALPRED_005836</name>
</gene>
<evidence type="ECO:0000256" key="1">
    <source>
        <dbReference type="ARBA" id="ARBA00022737"/>
    </source>
</evidence>
<dbReference type="PROSITE" id="PS50297">
    <property type="entry name" value="ANK_REP_REGION"/>
    <property type="match status" value="3"/>
</dbReference>
<dbReference type="PANTHER" id="PTHR24198">
    <property type="entry name" value="ANKYRIN REPEAT AND PROTEIN KINASE DOMAIN-CONTAINING PROTEIN"/>
    <property type="match status" value="1"/>
</dbReference>
<proteinExistence type="predicted"/>
<reference evidence="4" key="1">
    <citation type="submission" date="2021-03" db="EMBL/GenBank/DDBJ databases">
        <authorList>
            <person name="Tagirdzhanova G."/>
        </authorList>
    </citation>
    <scope>NUCLEOTIDE SEQUENCE</scope>
</reference>
<dbReference type="Pfam" id="PF12796">
    <property type="entry name" value="Ank_2"/>
    <property type="match status" value="1"/>
</dbReference>
<keyword evidence="1" id="KW-0677">Repeat</keyword>
<dbReference type="AlphaFoldDB" id="A0A8H3FEC0"/>
<keyword evidence="5" id="KW-1185">Reference proteome</keyword>
<dbReference type="InterPro" id="IPR002110">
    <property type="entry name" value="Ankyrin_rpt"/>
</dbReference>
<dbReference type="PROSITE" id="PS50088">
    <property type="entry name" value="ANK_REPEAT"/>
    <property type="match status" value="3"/>
</dbReference>
<feature type="repeat" description="ANK" evidence="3">
    <location>
        <begin position="180"/>
        <end position="212"/>
    </location>
</feature>
<evidence type="ECO:0000313" key="5">
    <source>
        <dbReference type="Proteomes" id="UP000664534"/>
    </source>
</evidence>